<feature type="transmembrane region" description="Helical" evidence="1">
    <location>
        <begin position="25"/>
        <end position="43"/>
    </location>
</feature>
<feature type="transmembrane region" description="Helical" evidence="1">
    <location>
        <begin position="298"/>
        <end position="322"/>
    </location>
</feature>
<dbReference type="EMBL" id="VJZL01000001">
    <property type="protein sequence ID" value="TRX13389.1"/>
    <property type="molecule type" value="Genomic_DNA"/>
</dbReference>
<dbReference type="RefSeq" id="WP_144064358.1">
    <property type="nucleotide sequence ID" value="NZ_VJZL01000001.1"/>
</dbReference>
<keyword evidence="1" id="KW-1133">Transmembrane helix</keyword>
<dbReference type="InterPro" id="IPR052556">
    <property type="entry name" value="PolySynth_Transporter"/>
</dbReference>
<dbReference type="Proteomes" id="UP000318669">
    <property type="component" value="Unassembled WGS sequence"/>
</dbReference>
<feature type="transmembrane region" description="Helical" evidence="1">
    <location>
        <begin position="116"/>
        <end position="139"/>
    </location>
</feature>
<feature type="transmembrane region" description="Helical" evidence="1">
    <location>
        <begin position="362"/>
        <end position="380"/>
    </location>
</feature>
<dbReference type="PANTHER" id="PTHR43424">
    <property type="entry name" value="LOCUS PUTATIVE PROTEIN 1-RELATED"/>
    <property type="match status" value="1"/>
</dbReference>
<feature type="transmembrane region" description="Helical" evidence="1">
    <location>
        <begin position="328"/>
        <end position="350"/>
    </location>
</feature>
<dbReference type="AlphaFoldDB" id="A0A553BYR4"/>
<feature type="transmembrane region" description="Helical" evidence="1">
    <location>
        <begin position="211"/>
        <end position="233"/>
    </location>
</feature>
<protein>
    <submittedName>
        <fullName evidence="2">Flippase</fullName>
    </submittedName>
</protein>
<evidence type="ECO:0000313" key="3">
    <source>
        <dbReference type="Proteomes" id="UP000318669"/>
    </source>
</evidence>
<accession>A0A553BYR4</accession>
<evidence type="ECO:0000313" key="2">
    <source>
        <dbReference type="EMBL" id="TRX13389.1"/>
    </source>
</evidence>
<evidence type="ECO:0000256" key="1">
    <source>
        <dbReference type="SAM" id="Phobius"/>
    </source>
</evidence>
<dbReference type="Pfam" id="PF13440">
    <property type="entry name" value="Polysacc_synt_3"/>
    <property type="match status" value="1"/>
</dbReference>
<feature type="transmembrane region" description="Helical" evidence="1">
    <location>
        <begin position="386"/>
        <end position="407"/>
    </location>
</feature>
<dbReference type="OrthoDB" id="9770347at2"/>
<feature type="transmembrane region" description="Helical" evidence="1">
    <location>
        <begin position="49"/>
        <end position="72"/>
    </location>
</feature>
<comment type="caution">
    <text evidence="2">The sequence shown here is derived from an EMBL/GenBank/DDBJ whole genome shotgun (WGS) entry which is preliminary data.</text>
</comment>
<gene>
    <name evidence="2" type="ORF">FNW11_00550</name>
</gene>
<keyword evidence="1" id="KW-0812">Transmembrane</keyword>
<sequence length="425" mass="48806">MKEKISYYLKQESSKNAIWLILDKILRLGVGLIVGVLVARYLGPVLFGKWNYAIAFISLVSALATLGLDQIVVKHLLDKNEEEYVLLGTAFYLRLIGCFICTLIVLGYFLFFKNDIQLLLVAIFTALNLWFQTFDVIDLKNQSLLQSRKTVVVKNSVFVLISVLRLFFVYFECSLLSFVILGLVECILGALGLILYYGINNFKKWKFNIDYCVVLLKQAWPLILSGIVIMMYMRLDQIMIGEIIGERAVGLYSVSTRFTELWYFIPSVFATSFFPKLVEKFNTNTKNYYDVCLKLLKLLFLVSFSIGVFFTFSSDFIINFLYGREYKMSVFALQISIWTGVFVFWGVAAGNMLVIEHLNKHNLIKSVQGLLLNVILNLVLIPKYGINGAAVATLISQFYASYLYYVFFKKTRHIFLLQTKSILFI</sequence>
<feature type="transmembrane region" description="Helical" evidence="1">
    <location>
        <begin position="261"/>
        <end position="278"/>
    </location>
</feature>
<keyword evidence="1" id="KW-0472">Membrane</keyword>
<organism evidence="2 3">
    <name type="scientific">Flavobacterium gawalongense</name>
    <dbReference type="NCBI Taxonomy" id="2594432"/>
    <lineage>
        <taxon>Bacteria</taxon>
        <taxon>Pseudomonadati</taxon>
        <taxon>Bacteroidota</taxon>
        <taxon>Flavobacteriia</taxon>
        <taxon>Flavobacteriales</taxon>
        <taxon>Flavobacteriaceae</taxon>
        <taxon>Flavobacterium</taxon>
    </lineage>
</organism>
<name>A0A553BYR4_9FLAO</name>
<feature type="transmembrane region" description="Helical" evidence="1">
    <location>
        <begin position="177"/>
        <end position="199"/>
    </location>
</feature>
<dbReference type="PANTHER" id="PTHR43424:SF1">
    <property type="entry name" value="LOCUS PUTATIVE PROTEIN 1-RELATED"/>
    <property type="match status" value="1"/>
</dbReference>
<feature type="transmembrane region" description="Helical" evidence="1">
    <location>
        <begin position="151"/>
        <end position="171"/>
    </location>
</feature>
<proteinExistence type="predicted"/>
<feature type="transmembrane region" description="Helical" evidence="1">
    <location>
        <begin position="84"/>
        <end position="110"/>
    </location>
</feature>
<reference evidence="2 3" key="1">
    <citation type="submission" date="2019-07" db="EMBL/GenBank/DDBJ databases">
        <title>Novel species of Flavobacterium.</title>
        <authorList>
            <person name="Liu Q."/>
            <person name="Xin Y.-H."/>
        </authorList>
    </citation>
    <scope>NUCLEOTIDE SEQUENCE [LARGE SCALE GENOMIC DNA]</scope>
    <source>
        <strain evidence="2 3">GSR22</strain>
    </source>
</reference>
<dbReference type="CDD" id="cd13128">
    <property type="entry name" value="MATE_Wzx_like"/>
    <property type="match status" value="1"/>
</dbReference>